<accession>A0A3D8GKS9</accession>
<organism evidence="1 2">
    <name type="scientific">Neobacillus piezotolerans</name>
    <dbReference type="NCBI Taxonomy" id="2259171"/>
    <lineage>
        <taxon>Bacteria</taxon>
        <taxon>Bacillati</taxon>
        <taxon>Bacillota</taxon>
        <taxon>Bacilli</taxon>
        <taxon>Bacillales</taxon>
        <taxon>Bacillaceae</taxon>
        <taxon>Neobacillus</taxon>
    </lineage>
</organism>
<dbReference type="Proteomes" id="UP000257144">
    <property type="component" value="Unassembled WGS sequence"/>
</dbReference>
<keyword evidence="2" id="KW-1185">Reference proteome</keyword>
<comment type="caution">
    <text evidence="1">The sequence shown here is derived from an EMBL/GenBank/DDBJ whole genome shotgun (WGS) entry which is preliminary data.</text>
</comment>
<reference evidence="1 2" key="1">
    <citation type="submission" date="2018-07" db="EMBL/GenBank/DDBJ databases">
        <title>Bacillus sp. YLB-04 draft genome sequence.</title>
        <authorList>
            <person name="Yu L."/>
            <person name="Tang X."/>
        </authorList>
    </citation>
    <scope>NUCLEOTIDE SEQUENCE [LARGE SCALE GENOMIC DNA]</scope>
    <source>
        <strain evidence="1 2">YLB-04</strain>
    </source>
</reference>
<evidence type="ECO:0000313" key="2">
    <source>
        <dbReference type="Proteomes" id="UP000257144"/>
    </source>
</evidence>
<gene>
    <name evidence="1" type="ORF">DRW41_22080</name>
</gene>
<sequence length="72" mass="8338">MESHIDLITIKKICNDDQDDYRLGAELHDGFFFALPSEDAREFIGLLAELIRTHKDLLSLVQYVPPEYEEAE</sequence>
<evidence type="ECO:0000313" key="1">
    <source>
        <dbReference type="EMBL" id="RDU34716.1"/>
    </source>
</evidence>
<dbReference type="RefSeq" id="WP_115454173.1">
    <property type="nucleotide sequence ID" value="NZ_QNQT01000020.1"/>
</dbReference>
<dbReference type="AlphaFoldDB" id="A0A3D8GKS9"/>
<dbReference type="EMBL" id="QNQT01000020">
    <property type="protein sequence ID" value="RDU34716.1"/>
    <property type="molecule type" value="Genomic_DNA"/>
</dbReference>
<name>A0A3D8GKS9_9BACI</name>
<protein>
    <submittedName>
        <fullName evidence="1">Uncharacterized protein</fullName>
    </submittedName>
</protein>
<proteinExistence type="predicted"/>